<evidence type="ECO:0000256" key="3">
    <source>
        <dbReference type="ARBA" id="ARBA00023125"/>
    </source>
</evidence>
<dbReference type="InterPro" id="IPR003657">
    <property type="entry name" value="WRKY_dom"/>
</dbReference>
<feature type="compositionally biased region" description="Basic and acidic residues" evidence="6">
    <location>
        <begin position="88"/>
        <end position="100"/>
    </location>
</feature>
<comment type="caution">
    <text evidence="8">The sequence shown here is derived from an EMBL/GenBank/DDBJ whole genome shotgun (WGS) entry which is preliminary data.</text>
</comment>
<dbReference type="PANTHER" id="PTHR32096">
    <property type="entry name" value="WRKY TRANSCRIPTION FACTOR 30-RELATED-RELATED"/>
    <property type="match status" value="1"/>
</dbReference>
<evidence type="ECO:0000313" key="8">
    <source>
        <dbReference type="EMBL" id="KAG6516131.1"/>
    </source>
</evidence>
<name>A0A8J5H507_ZINOF</name>
<dbReference type="Gene3D" id="2.20.25.80">
    <property type="entry name" value="WRKY domain"/>
    <property type="match status" value="1"/>
</dbReference>
<gene>
    <name evidence="8" type="ORF">ZIOFF_026580</name>
</gene>
<feature type="compositionally biased region" description="Polar residues" evidence="6">
    <location>
        <begin position="179"/>
        <end position="192"/>
    </location>
</feature>
<keyword evidence="9" id="KW-1185">Reference proteome</keyword>
<protein>
    <recommendedName>
        <fullName evidence="7">WRKY domain-containing protein</fullName>
    </recommendedName>
</protein>
<dbReference type="PANTHER" id="PTHR32096:SF146">
    <property type="entry name" value="WRKY TRANSCRIPTION FACTOR 19-RELATED"/>
    <property type="match status" value="1"/>
</dbReference>
<comment type="subcellular location">
    <subcellularLocation>
        <location evidence="1">Nucleus</location>
    </subcellularLocation>
</comment>
<dbReference type="EMBL" id="JACMSC010000007">
    <property type="protein sequence ID" value="KAG6516131.1"/>
    <property type="molecule type" value="Genomic_DNA"/>
</dbReference>
<dbReference type="Pfam" id="PF03106">
    <property type="entry name" value="WRKY"/>
    <property type="match status" value="1"/>
</dbReference>
<dbReference type="SMART" id="SM00774">
    <property type="entry name" value="WRKY"/>
    <property type="match status" value="1"/>
</dbReference>
<keyword evidence="3" id="KW-0238">DNA-binding</keyword>
<dbReference type="Proteomes" id="UP000734854">
    <property type="component" value="Unassembled WGS sequence"/>
</dbReference>
<dbReference type="AlphaFoldDB" id="A0A8J5H507"/>
<feature type="domain" description="WRKY" evidence="7">
    <location>
        <begin position="118"/>
        <end position="177"/>
    </location>
</feature>
<proteinExistence type="predicted"/>
<feature type="region of interest" description="Disordered" evidence="6">
    <location>
        <begin position="179"/>
        <end position="198"/>
    </location>
</feature>
<evidence type="ECO:0000256" key="2">
    <source>
        <dbReference type="ARBA" id="ARBA00023015"/>
    </source>
</evidence>
<keyword evidence="2" id="KW-0805">Transcription regulation</keyword>
<feature type="compositionally biased region" description="Polar residues" evidence="6">
    <location>
        <begin position="72"/>
        <end position="87"/>
    </location>
</feature>
<evidence type="ECO:0000313" key="9">
    <source>
        <dbReference type="Proteomes" id="UP000734854"/>
    </source>
</evidence>
<keyword evidence="4" id="KW-0804">Transcription</keyword>
<dbReference type="InterPro" id="IPR044810">
    <property type="entry name" value="WRKY_plant"/>
</dbReference>
<dbReference type="GO" id="GO:0000976">
    <property type="term" value="F:transcription cis-regulatory region binding"/>
    <property type="evidence" value="ECO:0007669"/>
    <property type="project" value="TreeGrafter"/>
</dbReference>
<dbReference type="GO" id="GO:0003700">
    <property type="term" value="F:DNA-binding transcription factor activity"/>
    <property type="evidence" value="ECO:0007669"/>
    <property type="project" value="InterPro"/>
</dbReference>
<evidence type="ECO:0000256" key="6">
    <source>
        <dbReference type="SAM" id="MobiDB-lite"/>
    </source>
</evidence>
<evidence type="ECO:0000256" key="4">
    <source>
        <dbReference type="ARBA" id="ARBA00023163"/>
    </source>
</evidence>
<dbReference type="SUPFAM" id="SSF118290">
    <property type="entry name" value="WRKY DNA-binding domain"/>
    <property type="match status" value="1"/>
</dbReference>
<dbReference type="InterPro" id="IPR036576">
    <property type="entry name" value="WRKY_dom_sf"/>
</dbReference>
<evidence type="ECO:0000256" key="1">
    <source>
        <dbReference type="ARBA" id="ARBA00004123"/>
    </source>
</evidence>
<organism evidence="8 9">
    <name type="scientific">Zingiber officinale</name>
    <name type="common">Ginger</name>
    <name type="synonym">Amomum zingiber</name>
    <dbReference type="NCBI Taxonomy" id="94328"/>
    <lineage>
        <taxon>Eukaryota</taxon>
        <taxon>Viridiplantae</taxon>
        <taxon>Streptophyta</taxon>
        <taxon>Embryophyta</taxon>
        <taxon>Tracheophyta</taxon>
        <taxon>Spermatophyta</taxon>
        <taxon>Magnoliopsida</taxon>
        <taxon>Liliopsida</taxon>
        <taxon>Zingiberales</taxon>
        <taxon>Zingiberaceae</taxon>
        <taxon>Zingiber</taxon>
    </lineage>
</organism>
<keyword evidence="5" id="KW-0539">Nucleus</keyword>
<evidence type="ECO:0000259" key="7">
    <source>
        <dbReference type="PROSITE" id="PS50811"/>
    </source>
</evidence>
<dbReference type="PROSITE" id="PS50811">
    <property type="entry name" value="WRKY"/>
    <property type="match status" value="1"/>
</dbReference>
<evidence type="ECO:0000256" key="5">
    <source>
        <dbReference type="ARBA" id="ARBA00023242"/>
    </source>
</evidence>
<dbReference type="GO" id="GO:0005634">
    <property type="term" value="C:nucleus"/>
    <property type="evidence" value="ECO:0007669"/>
    <property type="project" value="UniProtKB-SubCell"/>
</dbReference>
<sequence length="304" mass="33097">MEATADDGWDFDALVAALTQGEEQLRQLCASIAERSPAEQEKKLALGAHSCFKKAICIAQAMDSGRLRAASASDSPRSNSCRSPQSDSSERAVKEHERKEMCKKRKTLRKWTSRVRVSGSDGHDDGFSWRKYGQKDILGANHPRCTYRNATGCLAMKQVQRADDDPSVVDVTYRGEHTCLQNQRPKPSQGSLSVAEEKEAPQDQQLLLNFQASLKVETEGLSSDNSFSFASTPVSGGFSPSFVSPATPESSNFLLSPWRMSGIGDLFSAVAPADAYGSDVGFMLDSAGFDETSPFEAADFFPDL</sequence>
<reference evidence="8 9" key="1">
    <citation type="submission" date="2020-08" db="EMBL/GenBank/DDBJ databases">
        <title>Plant Genome Project.</title>
        <authorList>
            <person name="Zhang R.-G."/>
        </authorList>
    </citation>
    <scope>NUCLEOTIDE SEQUENCE [LARGE SCALE GENOMIC DNA]</scope>
    <source>
        <tissue evidence="8">Rhizome</tissue>
    </source>
</reference>
<accession>A0A8J5H507</accession>
<feature type="region of interest" description="Disordered" evidence="6">
    <location>
        <begin position="68"/>
        <end position="101"/>
    </location>
</feature>